<comment type="caution">
    <text evidence="1">The sequence shown here is derived from an EMBL/GenBank/DDBJ whole genome shotgun (WGS) entry which is preliminary data.</text>
</comment>
<dbReference type="GO" id="GO:0009055">
    <property type="term" value="F:electron transfer activity"/>
    <property type="evidence" value="ECO:0007669"/>
    <property type="project" value="InterPro"/>
</dbReference>
<dbReference type="EMBL" id="BARW01028667">
    <property type="protein sequence ID" value="GAJ15017.1"/>
    <property type="molecule type" value="Genomic_DNA"/>
</dbReference>
<name>X1VCK7_9ZZZZ</name>
<reference evidence="1" key="1">
    <citation type="journal article" date="2014" name="Front. Microbiol.">
        <title>High frequency of phylogenetically diverse reductive dehalogenase-homologous genes in deep subseafloor sedimentary metagenomes.</title>
        <authorList>
            <person name="Kawai M."/>
            <person name="Futagami T."/>
            <person name="Toyoda A."/>
            <person name="Takaki Y."/>
            <person name="Nishi S."/>
            <person name="Hori S."/>
            <person name="Arai W."/>
            <person name="Tsubouchi T."/>
            <person name="Morono Y."/>
            <person name="Uchiyama I."/>
            <person name="Ito T."/>
            <person name="Fujiyama A."/>
            <person name="Inagaki F."/>
            <person name="Takami H."/>
        </authorList>
    </citation>
    <scope>NUCLEOTIDE SEQUENCE</scope>
    <source>
        <strain evidence="1">Expedition CK06-06</strain>
    </source>
</reference>
<dbReference type="GO" id="GO:0019646">
    <property type="term" value="P:aerobic electron transport chain"/>
    <property type="evidence" value="ECO:0007669"/>
    <property type="project" value="InterPro"/>
</dbReference>
<accession>X1VCK7</accession>
<protein>
    <submittedName>
        <fullName evidence="1">Uncharacterized protein</fullName>
    </submittedName>
</protein>
<feature type="non-terminal residue" evidence="1">
    <location>
        <position position="1"/>
    </location>
</feature>
<organism evidence="1">
    <name type="scientific">marine sediment metagenome</name>
    <dbReference type="NCBI Taxonomy" id="412755"/>
    <lineage>
        <taxon>unclassified sequences</taxon>
        <taxon>metagenomes</taxon>
        <taxon>ecological metagenomes</taxon>
    </lineage>
</organism>
<dbReference type="InterPro" id="IPR036369">
    <property type="entry name" value="HIPIP_sf"/>
</dbReference>
<dbReference type="Gene3D" id="4.10.490.10">
    <property type="entry name" value="High potential iron-sulphur protein"/>
    <property type="match status" value="1"/>
</dbReference>
<evidence type="ECO:0000313" key="1">
    <source>
        <dbReference type="EMBL" id="GAJ15017.1"/>
    </source>
</evidence>
<proteinExistence type="predicted"/>
<sequence length="39" mass="4528">NGCKTVEGEISPQAWCAIWVPPSTYKPFTWFQELIKGEW</sequence>
<dbReference type="AlphaFoldDB" id="X1VCK7"/>
<gene>
    <name evidence="1" type="ORF">S12H4_46236</name>
</gene>